<feature type="transmembrane region" description="Helical" evidence="1">
    <location>
        <begin position="442"/>
        <end position="459"/>
    </location>
</feature>
<feature type="transmembrane region" description="Helical" evidence="1">
    <location>
        <begin position="545"/>
        <end position="569"/>
    </location>
</feature>
<feature type="transmembrane region" description="Helical" evidence="1">
    <location>
        <begin position="471"/>
        <end position="494"/>
    </location>
</feature>
<feature type="transmembrane region" description="Helical" evidence="1">
    <location>
        <begin position="362"/>
        <end position="381"/>
    </location>
</feature>
<dbReference type="AlphaFoldDB" id="A0A1L5YNH0"/>
<feature type="transmembrane region" description="Helical" evidence="1">
    <location>
        <begin position="313"/>
        <end position="332"/>
    </location>
</feature>
<dbReference type="InterPro" id="IPR036927">
    <property type="entry name" value="Cyt_c_oxase-like_su1_sf"/>
</dbReference>
<evidence type="ECO:0000313" key="3">
    <source>
        <dbReference type="EMBL" id="APP93283.1"/>
    </source>
</evidence>
<feature type="transmembrane region" description="Helical" evidence="1">
    <location>
        <begin position="393"/>
        <end position="415"/>
    </location>
</feature>
<dbReference type="SUPFAM" id="SSF81442">
    <property type="entry name" value="Cytochrome c oxidase subunit I-like"/>
    <property type="match status" value="1"/>
</dbReference>
<feature type="domain" description="Nitric oxide reductase subunit B cytochrome c-like" evidence="2">
    <location>
        <begin position="63"/>
        <end position="238"/>
    </location>
</feature>
<feature type="transmembrane region" description="Helical" evidence="1">
    <location>
        <begin position="700"/>
        <end position="726"/>
    </location>
</feature>
<feature type="transmembrane region" description="Helical" evidence="1">
    <location>
        <begin position="665"/>
        <end position="688"/>
    </location>
</feature>
<evidence type="ECO:0000259" key="2">
    <source>
        <dbReference type="Pfam" id="PF22085"/>
    </source>
</evidence>
<feature type="transmembrane region" description="Helical" evidence="1">
    <location>
        <begin position="618"/>
        <end position="645"/>
    </location>
</feature>
<protein>
    <submittedName>
        <fullName evidence="3">Putative nitric oxide dismutase</fullName>
    </submittedName>
</protein>
<dbReference type="GO" id="GO:0004129">
    <property type="term" value="F:cytochrome-c oxidase activity"/>
    <property type="evidence" value="ECO:0007669"/>
    <property type="project" value="InterPro"/>
</dbReference>
<evidence type="ECO:0000256" key="1">
    <source>
        <dbReference type="SAM" id="Phobius"/>
    </source>
</evidence>
<feature type="transmembrane region" description="Helical" evidence="1">
    <location>
        <begin position="251"/>
        <end position="272"/>
    </location>
</feature>
<accession>A0A1L5YNH0</accession>
<name>A0A1L5YNH0_9BACT</name>
<dbReference type="InterPro" id="IPR000883">
    <property type="entry name" value="Cyt_C_Oxase_1"/>
</dbReference>
<dbReference type="Gene3D" id="1.20.210.10">
    <property type="entry name" value="Cytochrome c oxidase-like, subunit I domain"/>
    <property type="match status" value="1"/>
</dbReference>
<dbReference type="Pfam" id="PF22085">
    <property type="entry name" value="NorB_cytochrome_c-like"/>
    <property type="match status" value="1"/>
</dbReference>
<organism evidence="3">
    <name type="scientific">uncultured Candidatus Methylomirabilis sp</name>
    <dbReference type="NCBI Taxonomy" id="1247522"/>
    <lineage>
        <taxon>Bacteria</taxon>
        <taxon>Candidatus Methylomirabilota</taxon>
        <taxon>Candidatus Methylomirabilia</taxon>
        <taxon>Candidatus Methylomirabilales</taxon>
        <taxon>Candidatus Methylomirabilaceae</taxon>
        <taxon>Candidatus Methylomirabilis</taxon>
        <taxon>environmental samples</taxon>
    </lineage>
</organism>
<keyword evidence="1" id="KW-0812">Transmembrane</keyword>
<proteinExistence type="predicted"/>
<dbReference type="GO" id="GO:0009060">
    <property type="term" value="P:aerobic respiration"/>
    <property type="evidence" value="ECO:0007669"/>
    <property type="project" value="InterPro"/>
</dbReference>
<reference evidence="3" key="1">
    <citation type="journal article" date="2016" name="Appl. Environ. Microbiol.">
        <title>Unexpected diversity and high abundance of putative nitric oxide dismutase (Nod) genes in contaminated aquifers and wastewater treatment systems.</title>
        <authorList>
            <person name="Zhu B."/>
            <person name="Bradford L."/>
            <person name="Huang S."/>
            <person name="Szalay A."/>
            <person name="Leix C."/>
            <person name="Weissbach M."/>
            <person name="Tancsics A."/>
            <person name="Drewes J.E."/>
            <person name="Lueders T."/>
        </authorList>
    </citation>
    <scope>NUCLEOTIDE SEQUENCE</scope>
</reference>
<keyword evidence="1" id="KW-1133">Transmembrane helix</keyword>
<keyword evidence="1" id="KW-0472">Membrane</keyword>
<dbReference type="GO" id="GO:0020037">
    <property type="term" value="F:heme binding"/>
    <property type="evidence" value="ECO:0007669"/>
    <property type="project" value="InterPro"/>
</dbReference>
<gene>
    <name evidence="3" type="primary">nod</name>
</gene>
<feature type="transmembrane region" description="Helical" evidence="1">
    <location>
        <begin position="514"/>
        <end position="533"/>
    </location>
</feature>
<dbReference type="GO" id="GO:0016020">
    <property type="term" value="C:membrane"/>
    <property type="evidence" value="ECO:0007669"/>
    <property type="project" value="InterPro"/>
</dbReference>
<feature type="transmembrane region" description="Helical" evidence="1">
    <location>
        <begin position="575"/>
        <end position="598"/>
    </location>
</feature>
<feature type="transmembrane region" description="Helical" evidence="1">
    <location>
        <begin position="30"/>
        <end position="53"/>
    </location>
</feature>
<feature type="transmembrane region" description="Helical" evidence="1">
    <location>
        <begin position="752"/>
        <end position="774"/>
    </location>
</feature>
<dbReference type="InterPro" id="IPR054309">
    <property type="entry name" value="NorB_cytochrome_c-like"/>
</dbReference>
<dbReference type="SMR" id="A0A1L5YNH0"/>
<dbReference type="Pfam" id="PF00115">
    <property type="entry name" value="COX1"/>
    <property type="match status" value="1"/>
</dbReference>
<dbReference type="EMBL" id="KX364455">
    <property type="protein sequence ID" value="APP93283.1"/>
    <property type="molecule type" value="Genomic_DNA"/>
</dbReference>
<sequence>MSPNPSGSGTVSKGKQERTFAQALLIKKYWWLHALIVTAISTIGLIALGVWTYSGVPPLVNFVSATSGEVVIPEYSMNRGKQVFHLKGLMLYGSFWGDGAERGPDFTAEALHRTFVSMGKYYELQIEKTQGRPATQDEKDGIAGKVKREIHQNGYDAAAGVIRLNDAQVFAYHELIDHYTKMFTDPTYEEAFQKGRIASYISNPDDIKGLAGYFFWGGWVAGANRPGEIYSYTHNWPYDPDAGNLPTYATYIWSFLSILVLFAGTMLVLYVYGEMKSLPGEPFNGRDWSLTTVDLENKGDAYVRPTQRATYKFFAFAVILFLVQVLAGILGAEDFVGGGPGESILGALGIVIPFSVVRSYHAIVQIYWFFMAWVGYTLFFLPRISKVPNGQRFLINLLFALCVLVGAGALFGIYMGHTGLLTDDMAYWFGSQGWEFLELGRFWHILMLASFCLWVYIIFRAVRPWITSQNLWSVPAWLFYGSGIMVLFLFFGMFMTPSQNFAISDYWRWMNIHMWVEVTFEVFTTCIVGYMLVQMGLVNRAMAERVIFLAVMMFLVTALIGISHNFYWIAKPTGIIALGSVFSTMQVLPLLLITLDAWKMRTERTKAHEHLAEGKQRFVMDGVWTFILAVNFWNIFGAGVMGSLINLPIVNYYEHGTYLTNNHAHGAMFGVKGNIAIAGMLFACQHLFQRSAWNEKLIKGVFWSLQVGIVMMMLMDMFPVGLYQLAHIFQYGFWYGRQQSFVTNEVWHTLTWLRSIGGAVFLFGGVLPLCWFILSRAGRMVREAAVVEEGEWTIYDKEKAKEREAWAASDEAF</sequence>